<dbReference type="Pfam" id="PF14114">
    <property type="entry name" value="DUF4286"/>
    <property type="match status" value="1"/>
</dbReference>
<gene>
    <name evidence="1" type="ORF">VJJ08_07640</name>
</gene>
<keyword evidence="2" id="KW-1185">Reference proteome</keyword>
<comment type="caution">
    <text evidence="1">The sequence shown here is derived from an EMBL/GenBank/DDBJ whole genome shotgun (WGS) entry which is preliminary data.</text>
</comment>
<protein>
    <submittedName>
        <fullName evidence="1">DUF4286 family protein</fullName>
    </submittedName>
</protein>
<proteinExistence type="predicted"/>
<name>A0ABU5Z878_9FLAO</name>
<dbReference type="RefSeq" id="WP_323983431.1">
    <property type="nucleotide sequence ID" value="NZ_JAYKBW010000008.1"/>
</dbReference>
<evidence type="ECO:0000313" key="2">
    <source>
        <dbReference type="Proteomes" id="UP001311730"/>
    </source>
</evidence>
<dbReference type="InterPro" id="IPR025563">
    <property type="entry name" value="DUF4286"/>
</dbReference>
<sequence>MKYIYNITYHIAPEVSAQWQAWIGEHLPQWLEQSQFSQVKLLKIHLDQPDSDAFSLQYETEDKEVAAHFRSVLEPIYRRTLYEQFGEKVLSFGTLLEELGEVKSKKDFV</sequence>
<dbReference type="EMBL" id="JAYKBW010000008">
    <property type="protein sequence ID" value="MEB3075166.1"/>
    <property type="molecule type" value="Genomic_DNA"/>
</dbReference>
<accession>A0ABU5Z878</accession>
<dbReference type="Proteomes" id="UP001311730">
    <property type="component" value="Unassembled WGS sequence"/>
</dbReference>
<reference evidence="1 2" key="1">
    <citation type="submission" date="2023-12" db="EMBL/GenBank/DDBJ databases">
        <title>Genomic sequences of Capnocytophaga and Parvimonas strains.</title>
        <authorList>
            <person name="Watt R.M."/>
            <person name="Wang M."/>
            <person name="Yang T."/>
            <person name="Tong W.M."/>
        </authorList>
    </citation>
    <scope>NUCLEOTIDE SEQUENCE [LARGE SCALE GENOMIC DNA]</scope>
    <source>
        <strain evidence="1 2">CCUG 13096</strain>
    </source>
</reference>
<evidence type="ECO:0000313" key="1">
    <source>
        <dbReference type="EMBL" id="MEB3075166.1"/>
    </source>
</evidence>
<organism evidence="1 2">
    <name type="scientific">Capnocytophaga gingivalis</name>
    <dbReference type="NCBI Taxonomy" id="1017"/>
    <lineage>
        <taxon>Bacteria</taxon>
        <taxon>Pseudomonadati</taxon>
        <taxon>Bacteroidota</taxon>
        <taxon>Flavobacteriia</taxon>
        <taxon>Flavobacteriales</taxon>
        <taxon>Flavobacteriaceae</taxon>
        <taxon>Capnocytophaga</taxon>
    </lineage>
</organism>